<name>A0A9P5MZC3_9AGAM</name>
<sequence length="406" mass="46141">MHHIRGVLRPCHSVVPKHIRASGTKSKRSTIFPRDKSTSSPCMAPIRGYSSQVQSTESSSSDNKSSIFSPENSPWDHIFEDISTKHPLIPMARETPRDNSPLEPRRQTMSNQELSVFEDMFNIVFSTAKERRLEEDGPAAEFDVDARSPLSGFLKNLSKHPRVRPKGEDAELDKLKEQLDLCPSDFAMLEWAESEVFGPSIRAEEASRTAASEGKPPPRYLQPPLYPHLLAALMGTARERYDDPHLALALFEHARNLSPLSYIFGCTTPAYNELLETRWDSFRELRGVHAALEEMRANGISPDSRTRALVDDVRREVGARTIWLEESESGSGEVWTLLKEIERFVARRAPRQAFTGDHRSDQRQQQPHDAWKNPELTSDESSGYRFGEWPEPGRRRQPRRQASQSS</sequence>
<feature type="region of interest" description="Disordered" evidence="1">
    <location>
        <begin position="15"/>
        <end position="72"/>
    </location>
</feature>
<feature type="domain" description="Mtf2-like C-terminal" evidence="2">
    <location>
        <begin position="169"/>
        <end position="343"/>
    </location>
</feature>
<evidence type="ECO:0000256" key="1">
    <source>
        <dbReference type="SAM" id="MobiDB-lite"/>
    </source>
</evidence>
<evidence type="ECO:0000259" key="2">
    <source>
        <dbReference type="Pfam" id="PF19189"/>
    </source>
</evidence>
<dbReference type="EMBL" id="WHVB01000005">
    <property type="protein sequence ID" value="KAF8482501.1"/>
    <property type="molecule type" value="Genomic_DNA"/>
</dbReference>
<accession>A0A9P5MZC3</accession>
<evidence type="ECO:0000313" key="3">
    <source>
        <dbReference type="EMBL" id="KAF8482501.1"/>
    </source>
</evidence>
<feature type="region of interest" description="Disordered" evidence="1">
    <location>
        <begin position="352"/>
        <end position="406"/>
    </location>
</feature>
<gene>
    <name evidence="3" type="ORF">DFH94DRAFT_367752</name>
</gene>
<dbReference type="PANTHER" id="PTHR39468">
    <property type="entry name" value="CHROMOSOME 7, WHOLE GENOME SHOTGUN SEQUENCE"/>
    <property type="match status" value="1"/>
</dbReference>
<evidence type="ECO:0000313" key="4">
    <source>
        <dbReference type="Proteomes" id="UP000759537"/>
    </source>
</evidence>
<dbReference type="AlphaFoldDB" id="A0A9P5MZC3"/>
<feature type="compositionally biased region" description="Basic residues" evidence="1">
    <location>
        <begin position="15"/>
        <end position="28"/>
    </location>
</feature>
<dbReference type="PANTHER" id="PTHR39468:SF1">
    <property type="entry name" value="MTF2-LIKE C-TERMINAL DOMAIN-CONTAINING PROTEIN"/>
    <property type="match status" value="1"/>
</dbReference>
<dbReference type="InterPro" id="IPR040009">
    <property type="entry name" value="Mtf2/C5D6.12-like"/>
</dbReference>
<dbReference type="GO" id="GO:0005739">
    <property type="term" value="C:mitochondrion"/>
    <property type="evidence" value="ECO:0007669"/>
    <property type="project" value="InterPro"/>
</dbReference>
<dbReference type="Pfam" id="PF19189">
    <property type="entry name" value="Mtf2"/>
    <property type="match status" value="1"/>
</dbReference>
<dbReference type="InterPro" id="IPR043837">
    <property type="entry name" value="Mtf2-like_C"/>
</dbReference>
<reference evidence="3" key="2">
    <citation type="journal article" date="2020" name="Nat. Commun.">
        <title>Large-scale genome sequencing of mycorrhizal fungi provides insights into the early evolution of symbiotic traits.</title>
        <authorList>
            <person name="Miyauchi S."/>
            <person name="Kiss E."/>
            <person name="Kuo A."/>
            <person name="Drula E."/>
            <person name="Kohler A."/>
            <person name="Sanchez-Garcia M."/>
            <person name="Morin E."/>
            <person name="Andreopoulos B."/>
            <person name="Barry K.W."/>
            <person name="Bonito G."/>
            <person name="Buee M."/>
            <person name="Carver A."/>
            <person name="Chen C."/>
            <person name="Cichocki N."/>
            <person name="Clum A."/>
            <person name="Culley D."/>
            <person name="Crous P.W."/>
            <person name="Fauchery L."/>
            <person name="Girlanda M."/>
            <person name="Hayes R.D."/>
            <person name="Keri Z."/>
            <person name="LaButti K."/>
            <person name="Lipzen A."/>
            <person name="Lombard V."/>
            <person name="Magnuson J."/>
            <person name="Maillard F."/>
            <person name="Murat C."/>
            <person name="Nolan M."/>
            <person name="Ohm R.A."/>
            <person name="Pangilinan J."/>
            <person name="Pereira M.F."/>
            <person name="Perotto S."/>
            <person name="Peter M."/>
            <person name="Pfister S."/>
            <person name="Riley R."/>
            <person name="Sitrit Y."/>
            <person name="Stielow J.B."/>
            <person name="Szollosi G."/>
            <person name="Zifcakova L."/>
            <person name="Stursova M."/>
            <person name="Spatafora J.W."/>
            <person name="Tedersoo L."/>
            <person name="Vaario L.M."/>
            <person name="Yamada A."/>
            <person name="Yan M."/>
            <person name="Wang P."/>
            <person name="Xu J."/>
            <person name="Bruns T."/>
            <person name="Baldrian P."/>
            <person name="Vilgalys R."/>
            <person name="Dunand C."/>
            <person name="Henrissat B."/>
            <person name="Grigoriev I.V."/>
            <person name="Hibbett D."/>
            <person name="Nagy L.G."/>
            <person name="Martin F.M."/>
        </authorList>
    </citation>
    <scope>NUCLEOTIDE SEQUENCE</scope>
    <source>
        <strain evidence="3">Prilba</strain>
    </source>
</reference>
<feature type="compositionally biased region" description="Low complexity" evidence="1">
    <location>
        <begin position="50"/>
        <end position="69"/>
    </location>
</feature>
<comment type="caution">
    <text evidence="3">The sequence shown here is derived from an EMBL/GenBank/DDBJ whole genome shotgun (WGS) entry which is preliminary data.</text>
</comment>
<reference evidence="3" key="1">
    <citation type="submission" date="2019-10" db="EMBL/GenBank/DDBJ databases">
        <authorList>
            <consortium name="DOE Joint Genome Institute"/>
            <person name="Kuo A."/>
            <person name="Miyauchi S."/>
            <person name="Kiss E."/>
            <person name="Drula E."/>
            <person name="Kohler A."/>
            <person name="Sanchez-Garcia M."/>
            <person name="Andreopoulos B."/>
            <person name="Barry K.W."/>
            <person name="Bonito G."/>
            <person name="Buee M."/>
            <person name="Carver A."/>
            <person name="Chen C."/>
            <person name="Cichocki N."/>
            <person name="Clum A."/>
            <person name="Culley D."/>
            <person name="Crous P.W."/>
            <person name="Fauchery L."/>
            <person name="Girlanda M."/>
            <person name="Hayes R."/>
            <person name="Keri Z."/>
            <person name="LaButti K."/>
            <person name="Lipzen A."/>
            <person name="Lombard V."/>
            <person name="Magnuson J."/>
            <person name="Maillard F."/>
            <person name="Morin E."/>
            <person name="Murat C."/>
            <person name="Nolan M."/>
            <person name="Ohm R."/>
            <person name="Pangilinan J."/>
            <person name="Pereira M."/>
            <person name="Perotto S."/>
            <person name="Peter M."/>
            <person name="Riley R."/>
            <person name="Sitrit Y."/>
            <person name="Stielow B."/>
            <person name="Szollosi G."/>
            <person name="Zifcakova L."/>
            <person name="Stursova M."/>
            <person name="Spatafora J.W."/>
            <person name="Tedersoo L."/>
            <person name="Vaario L.-M."/>
            <person name="Yamada A."/>
            <person name="Yan M."/>
            <person name="Wang P."/>
            <person name="Xu J."/>
            <person name="Bruns T."/>
            <person name="Baldrian P."/>
            <person name="Vilgalys R."/>
            <person name="Henrissat B."/>
            <person name="Grigoriev I.V."/>
            <person name="Hibbett D."/>
            <person name="Nagy L.G."/>
            <person name="Martin F.M."/>
        </authorList>
    </citation>
    <scope>NUCLEOTIDE SEQUENCE</scope>
    <source>
        <strain evidence="3">Prilba</strain>
    </source>
</reference>
<keyword evidence="4" id="KW-1185">Reference proteome</keyword>
<organism evidence="3 4">
    <name type="scientific">Russula ochroleuca</name>
    <dbReference type="NCBI Taxonomy" id="152965"/>
    <lineage>
        <taxon>Eukaryota</taxon>
        <taxon>Fungi</taxon>
        <taxon>Dikarya</taxon>
        <taxon>Basidiomycota</taxon>
        <taxon>Agaricomycotina</taxon>
        <taxon>Agaricomycetes</taxon>
        <taxon>Russulales</taxon>
        <taxon>Russulaceae</taxon>
        <taxon>Russula</taxon>
    </lineage>
</organism>
<proteinExistence type="predicted"/>
<dbReference type="Proteomes" id="UP000759537">
    <property type="component" value="Unassembled WGS sequence"/>
</dbReference>
<protein>
    <recommendedName>
        <fullName evidence="2">Mtf2-like C-terminal domain-containing protein</fullName>
    </recommendedName>
</protein>
<dbReference type="OrthoDB" id="2444174at2759"/>